<evidence type="ECO:0000313" key="1">
    <source>
        <dbReference type="EMBL" id="QDL31179.1"/>
    </source>
</evidence>
<dbReference type="EMBL" id="CP033893">
    <property type="protein sequence ID" value="QDL31179.1"/>
    <property type="molecule type" value="Genomic_DNA"/>
</dbReference>
<evidence type="ECO:0000313" key="2">
    <source>
        <dbReference type="Proteomes" id="UP000317572"/>
    </source>
</evidence>
<dbReference type="SUPFAM" id="SSF69279">
    <property type="entry name" value="Phage tail proteins"/>
    <property type="match status" value="1"/>
</dbReference>
<dbReference type="RefSeq" id="WP_142814810.1">
    <property type="nucleotide sequence ID" value="NZ_CP033893.1"/>
</dbReference>
<protein>
    <submittedName>
        <fullName evidence="1">ATP-binding protein</fullName>
    </submittedName>
</protein>
<dbReference type="AlphaFoldDB" id="A0A515CSN5"/>
<dbReference type="Gene3D" id="2.40.10.210">
    <property type="entry name" value="Phage tail proteins (gpFII-like)"/>
    <property type="match status" value="1"/>
</dbReference>
<keyword evidence="1" id="KW-0547">Nucleotide-binding</keyword>
<sequence>MANPFDRMAARMDSVTQSRLGKPVMLSGAPHIVVEAHFLPELQAVSGDGISLVVFTEGYRPRRNDPVEFDGKTYIVTRYQLFNGKPHIWIE</sequence>
<proteinExistence type="predicted"/>
<keyword evidence="1" id="KW-0067">ATP-binding</keyword>
<dbReference type="InterPro" id="IPR025601">
    <property type="entry name" value="ATP-bd_sugar_transptr-like"/>
</dbReference>
<dbReference type="GO" id="GO:0005524">
    <property type="term" value="F:ATP binding"/>
    <property type="evidence" value="ECO:0007669"/>
    <property type="project" value="UniProtKB-KW"/>
</dbReference>
<reference evidence="1 2" key="1">
    <citation type="submission" date="2018-11" db="EMBL/GenBank/DDBJ databases">
        <title>The first complete genome of Serratia liquefaciens isolated from metalophyte plant revel distinctness adaptive mechanisms in an extreme habitat.</title>
        <authorList>
            <person name="Caneschi W.L."/>
            <person name="Sanchez A.B."/>
            <person name="Felestrino E.B."/>
            <person name="Assis R.A.B."/>
            <person name="Lemes C.G.C."/>
            <person name="Cordeiro I.F."/>
            <person name="Fonseca N.P."/>
            <person name="Villa M."/>
            <person name="Vieira I.T."/>
            <person name="Moraes L.A."/>
            <person name="Kamino L.H.Y."/>
            <person name="do Carmo F."/>
            <person name="Garcia C.M."/>
            <person name="Almeida N.F."/>
            <person name="Silva R.S."/>
            <person name="Ferro J.A."/>
            <person name="Ferro M.I.T."/>
            <person name="Varani A.M."/>
            <person name="Ferreira R.M."/>
            <person name="dos Santos V.L."/>
            <person name="Silva U.C."/>
            <person name="Setubal J.C."/>
            <person name="Moreira L.M."/>
        </authorList>
    </citation>
    <scope>NUCLEOTIDE SEQUENCE [LARGE SCALE GENOMIC DNA]</scope>
    <source>
        <strain evidence="1 2">FG3</strain>
    </source>
</reference>
<gene>
    <name evidence="1" type="ORF">EGO53_04995</name>
</gene>
<accession>A0A515CSN5</accession>
<name>A0A515CSN5_SERLI</name>
<organism evidence="1 2">
    <name type="scientific">Serratia liquefaciens</name>
    <dbReference type="NCBI Taxonomy" id="614"/>
    <lineage>
        <taxon>Bacteria</taxon>
        <taxon>Pseudomonadati</taxon>
        <taxon>Pseudomonadota</taxon>
        <taxon>Gammaproteobacteria</taxon>
        <taxon>Enterobacterales</taxon>
        <taxon>Yersiniaceae</taxon>
        <taxon>Serratia</taxon>
    </lineage>
</organism>
<dbReference type="Pfam" id="PF13856">
    <property type="entry name" value="Gifsy-2"/>
    <property type="match status" value="1"/>
</dbReference>
<dbReference type="Proteomes" id="UP000317572">
    <property type="component" value="Chromosome"/>
</dbReference>